<dbReference type="EMBL" id="VUOB01000129">
    <property type="protein sequence ID" value="KAA2246760.1"/>
    <property type="molecule type" value="Genomic_DNA"/>
</dbReference>
<reference evidence="2 3" key="1">
    <citation type="submission" date="2019-09" db="EMBL/GenBank/DDBJ databases">
        <title>Goodfellowia gen. nov., a new genus of the Pseudonocardineae related to Actinoalloteichus, containing Goodfellowia coeruleoviolacea gen. nov., comb. nov. gen. nov., comb. nov.</title>
        <authorList>
            <person name="Labeda D."/>
        </authorList>
    </citation>
    <scope>NUCLEOTIDE SEQUENCE [LARGE SCALE GENOMIC DNA]</scope>
    <source>
        <strain evidence="2 3">AN110305</strain>
    </source>
</reference>
<evidence type="ECO:0000313" key="3">
    <source>
        <dbReference type="Proteomes" id="UP000323454"/>
    </source>
</evidence>
<dbReference type="Proteomes" id="UP000323454">
    <property type="component" value="Unassembled WGS sequence"/>
</dbReference>
<keyword evidence="1" id="KW-0732">Signal</keyword>
<gene>
    <name evidence="2" type="ORF">F0L68_40550</name>
</gene>
<name>A0A5B2W7P8_9PSEU</name>
<reference evidence="2 3" key="2">
    <citation type="submission" date="2019-09" db="EMBL/GenBank/DDBJ databases">
        <authorList>
            <person name="Jin C."/>
        </authorList>
    </citation>
    <scope>NUCLEOTIDE SEQUENCE [LARGE SCALE GENOMIC DNA]</scope>
    <source>
        <strain evidence="2 3">AN110305</strain>
    </source>
</reference>
<comment type="caution">
    <text evidence="2">The sequence shown here is derived from an EMBL/GenBank/DDBJ whole genome shotgun (WGS) entry which is preliminary data.</text>
</comment>
<organism evidence="2 3">
    <name type="scientific">Solihabitans fulvus</name>
    <dbReference type="NCBI Taxonomy" id="1892852"/>
    <lineage>
        <taxon>Bacteria</taxon>
        <taxon>Bacillati</taxon>
        <taxon>Actinomycetota</taxon>
        <taxon>Actinomycetes</taxon>
        <taxon>Pseudonocardiales</taxon>
        <taxon>Pseudonocardiaceae</taxon>
        <taxon>Solihabitans</taxon>
    </lineage>
</organism>
<evidence type="ECO:0000313" key="2">
    <source>
        <dbReference type="EMBL" id="KAA2246760.1"/>
    </source>
</evidence>
<proteinExistence type="predicted"/>
<feature type="chain" id="PRO_5038490562" evidence="1">
    <location>
        <begin position="25"/>
        <end position="226"/>
    </location>
</feature>
<evidence type="ECO:0000256" key="1">
    <source>
        <dbReference type="SAM" id="SignalP"/>
    </source>
</evidence>
<protein>
    <submittedName>
        <fullName evidence="2">Uncharacterized protein</fullName>
    </submittedName>
</protein>
<feature type="signal peptide" evidence="1">
    <location>
        <begin position="1"/>
        <end position="24"/>
    </location>
</feature>
<dbReference type="RefSeq" id="WP_149855238.1">
    <property type="nucleotide sequence ID" value="NZ_VUOB01000129.1"/>
</dbReference>
<dbReference type="AlphaFoldDB" id="A0A5B2W7P8"/>
<sequence length="226" mass="22991">MRKFAVALAVAASAILGVPVGLHAGAPSSSAAAAAEAVAPAAVPPTTTTGNPPPGGSYCTLAGDGPSICDPASLPAYVTDLPDPCACPYAWLAVFAGQPPPEQTLATFRSDEAGGFSLLSTAAVTADPGTAGQLRFQAFNTLLDAARQLGDTTLGQPVAGFLDPQTRQFTPYGLPWRQDIANHATAGTALLQKSLHGGDPQSLTQQAMAEFDAAYRTFAQHTVRGS</sequence>
<accession>A0A5B2W7P8</accession>
<keyword evidence="3" id="KW-1185">Reference proteome</keyword>